<dbReference type="EMBL" id="LDYG01000028">
    <property type="protein sequence ID" value="KUP06487.1"/>
    <property type="molecule type" value="Genomic_DNA"/>
</dbReference>
<dbReference type="PROSITE" id="PS51257">
    <property type="entry name" value="PROKAR_LIPOPROTEIN"/>
    <property type="match status" value="1"/>
</dbReference>
<dbReference type="InterPro" id="IPR036514">
    <property type="entry name" value="SGNH_hydro_sf"/>
</dbReference>
<dbReference type="PANTHER" id="PTHR30383:SF27">
    <property type="entry name" value="SPORE GERMINATION LIPASE LIPC"/>
    <property type="match status" value="1"/>
</dbReference>
<feature type="domain" description="SGNH hydrolase-type esterase" evidence="1">
    <location>
        <begin position="56"/>
        <end position="248"/>
    </location>
</feature>
<dbReference type="CDD" id="cd04506">
    <property type="entry name" value="SGNH_hydrolase_YpmR_like"/>
    <property type="match status" value="1"/>
</dbReference>
<keyword evidence="3" id="KW-1185">Reference proteome</keyword>
<organism evidence="2 3">
    <name type="scientific">Bacillus coahuilensis p1.1.43</name>
    <dbReference type="NCBI Taxonomy" id="1150625"/>
    <lineage>
        <taxon>Bacteria</taxon>
        <taxon>Bacillati</taxon>
        <taxon>Bacillota</taxon>
        <taxon>Bacilli</taxon>
        <taxon>Bacillales</taxon>
        <taxon>Bacillaceae</taxon>
        <taxon>Bacillus</taxon>
    </lineage>
</organism>
<accession>A0A147K8M8</accession>
<dbReference type="InterPro" id="IPR051532">
    <property type="entry name" value="Ester_Hydrolysis_Enzymes"/>
</dbReference>
<gene>
    <name evidence="2" type="ORF">Q75_08135</name>
</gene>
<dbReference type="PANTHER" id="PTHR30383">
    <property type="entry name" value="THIOESTERASE 1/PROTEASE 1/LYSOPHOSPHOLIPASE L1"/>
    <property type="match status" value="1"/>
</dbReference>
<protein>
    <submittedName>
        <fullName evidence="2">GDSL family lipase</fullName>
    </submittedName>
</protein>
<evidence type="ECO:0000259" key="1">
    <source>
        <dbReference type="Pfam" id="PF13472"/>
    </source>
</evidence>
<dbReference type="GO" id="GO:0004622">
    <property type="term" value="F:phosphatidylcholine lysophospholipase activity"/>
    <property type="evidence" value="ECO:0007669"/>
    <property type="project" value="TreeGrafter"/>
</dbReference>
<dbReference type="Gene3D" id="3.40.50.1110">
    <property type="entry name" value="SGNH hydrolase"/>
    <property type="match status" value="1"/>
</dbReference>
<proteinExistence type="predicted"/>
<evidence type="ECO:0000313" key="2">
    <source>
        <dbReference type="EMBL" id="KUP06487.1"/>
    </source>
</evidence>
<dbReference type="SUPFAM" id="SSF52266">
    <property type="entry name" value="SGNH hydrolase"/>
    <property type="match status" value="1"/>
</dbReference>
<dbReference type="AlphaFoldDB" id="A0A147K8M8"/>
<evidence type="ECO:0000313" key="3">
    <source>
        <dbReference type="Proteomes" id="UP000074108"/>
    </source>
</evidence>
<dbReference type="InterPro" id="IPR013830">
    <property type="entry name" value="SGNH_hydro"/>
</dbReference>
<comment type="caution">
    <text evidence="2">The sequence shown here is derived from an EMBL/GenBank/DDBJ whole genome shotgun (WGS) entry which is preliminary data.</text>
</comment>
<dbReference type="PATRIC" id="fig|1150625.3.peg.1722"/>
<dbReference type="OrthoDB" id="252349at2"/>
<dbReference type="STRING" id="1150625.Q75_08135"/>
<name>A0A147K8M8_9BACI</name>
<dbReference type="RefSeq" id="WP_059351038.1">
    <property type="nucleotide sequence ID" value="NZ_LDYG01000028.1"/>
</dbReference>
<dbReference type="Proteomes" id="UP000074108">
    <property type="component" value="Unassembled WGS sequence"/>
</dbReference>
<reference evidence="2 3" key="1">
    <citation type="journal article" date="2016" name="Front. Microbiol.">
        <title>Microevolution Analysis of Bacillus coahuilensis Unveils Differences in Phosphorus Acquisition Strategies and Their Regulation.</title>
        <authorList>
            <person name="Gomez-Lunar Z."/>
            <person name="Hernandez-Gonzalez I."/>
            <person name="Rodriguez-Torres M.D."/>
            <person name="Souza V."/>
            <person name="Olmedo-Alvarez G."/>
        </authorList>
    </citation>
    <scope>NUCLEOTIDE SEQUENCE [LARGE SCALE GENOMIC DNA]</scope>
    <source>
        <strain evidence="3">p1.1.43</strain>
    </source>
</reference>
<dbReference type="Pfam" id="PF13472">
    <property type="entry name" value="Lipase_GDSL_2"/>
    <property type="match status" value="1"/>
</dbReference>
<sequence>MKSTAVIILTSIILLLSGCSDELEGHTSVSSRSMTMLEHHAIPSTFYPEDITIASIGDSLTEGVGDSKDQGGYIPYLDSQLEELRSIGDVTFHNLGKKGRTTSSMLKKLDDQEYIETLSQSQLIIVTVGGNDMMKVLERNFQNLSVAVFQREIDLYKNNLEKNIVRLREINPDAGIVLVGIYNPFLSFITNIQEVDEVLTLWNKASEDVISQYDKTLFVDISELFIENGEESILAEDYFHPNDVGYERMANQLFLALNEQEKWKELAIFP</sequence>